<dbReference type="OrthoDB" id="9781927at2"/>
<name>A0A5D4XM62_9GAMM</name>
<sequence>MDSVSQLLLGAAVAGAVVPAAHRRAAMLAGAALGTLPDLDSFPIALFTDDPVALMTLHRGFSHSLFVLPLLAWAIWAFFRRRGGRVAEAPRPWLLAIGLALVTHPLLDAFTVYGTQLLWPLATPPVMWSSMFIIDPGYTLWLLLGVAVAMSAGSKPLARHALVAGLTLSSAYLGWSLLAKTMVEREAERSLATLGLADAPRFSVPMPFNTLLWRVVAMTPEGFVEGEHSLVADRRPIDFRQYPSAVDALAQVAEVPAVERLTWFNHGFMKAQVREDRLVLSDLRMGAEPDYSFNFAVAERDGAGWREVPPQQLEWPWEARRRLAQMWHRIWEEPAATSIQPGGH</sequence>
<dbReference type="PANTHER" id="PTHR40031:SF1">
    <property type="entry name" value="MEMBRANE-BOUND METAL-DEPENDENT HYDROLASE"/>
    <property type="match status" value="1"/>
</dbReference>
<comment type="caution">
    <text evidence="2">The sequence shown here is derived from an EMBL/GenBank/DDBJ whole genome shotgun (WGS) entry which is preliminary data.</text>
</comment>
<dbReference type="AlphaFoldDB" id="A0A5D4XM62"/>
<evidence type="ECO:0000313" key="2">
    <source>
        <dbReference type="EMBL" id="TYT25726.1"/>
    </source>
</evidence>
<accession>A0A5D4XM62</accession>
<dbReference type="GO" id="GO:0016787">
    <property type="term" value="F:hydrolase activity"/>
    <property type="evidence" value="ECO:0007669"/>
    <property type="project" value="UniProtKB-KW"/>
</dbReference>
<feature type="transmembrane region" description="Helical" evidence="1">
    <location>
        <begin position="126"/>
        <end position="149"/>
    </location>
</feature>
<feature type="transmembrane region" description="Helical" evidence="1">
    <location>
        <begin position="91"/>
        <end position="114"/>
    </location>
</feature>
<keyword evidence="2" id="KW-0378">Hydrolase</keyword>
<organism evidence="2 3">
    <name type="scientific">Luteimonas viscosa</name>
    <dbReference type="NCBI Taxonomy" id="1132694"/>
    <lineage>
        <taxon>Bacteria</taxon>
        <taxon>Pseudomonadati</taxon>
        <taxon>Pseudomonadota</taxon>
        <taxon>Gammaproteobacteria</taxon>
        <taxon>Lysobacterales</taxon>
        <taxon>Lysobacteraceae</taxon>
        <taxon>Luteimonas</taxon>
    </lineage>
</organism>
<reference evidence="2 3" key="1">
    <citation type="submission" date="2019-08" db="EMBL/GenBank/DDBJ databases">
        <title>Luteimonas viscosus sp. nov., isolated from soil of a sunflower field.</title>
        <authorList>
            <person name="Jianli Z."/>
            <person name="Ying Z."/>
        </authorList>
    </citation>
    <scope>NUCLEOTIDE SEQUENCE [LARGE SCALE GENOMIC DNA]</scope>
    <source>
        <strain evidence="2 3">XBU10</strain>
    </source>
</reference>
<keyword evidence="1" id="KW-0472">Membrane</keyword>
<feature type="transmembrane region" description="Helical" evidence="1">
    <location>
        <begin position="61"/>
        <end position="79"/>
    </location>
</feature>
<feature type="transmembrane region" description="Helical" evidence="1">
    <location>
        <begin position="161"/>
        <end position="178"/>
    </location>
</feature>
<keyword evidence="1" id="KW-0812">Transmembrane</keyword>
<proteinExistence type="predicted"/>
<dbReference type="Proteomes" id="UP000324973">
    <property type="component" value="Unassembled WGS sequence"/>
</dbReference>
<keyword evidence="3" id="KW-1185">Reference proteome</keyword>
<dbReference type="PANTHER" id="PTHR40031">
    <property type="entry name" value="HYPOTHETICAL MEMBRANE SPANNING PROTEIN"/>
    <property type="match status" value="1"/>
</dbReference>
<gene>
    <name evidence="2" type="ORF">FZO89_05355</name>
</gene>
<protein>
    <submittedName>
        <fullName evidence="2">Metal-dependent hydrolase</fullName>
    </submittedName>
</protein>
<dbReference type="Pfam" id="PF04307">
    <property type="entry name" value="YdjM"/>
    <property type="match status" value="1"/>
</dbReference>
<evidence type="ECO:0000313" key="3">
    <source>
        <dbReference type="Proteomes" id="UP000324973"/>
    </source>
</evidence>
<keyword evidence="1" id="KW-1133">Transmembrane helix</keyword>
<dbReference type="InterPro" id="IPR053170">
    <property type="entry name" value="Transcription_regulator"/>
</dbReference>
<dbReference type="InterPro" id="IPR007404">
    <property type="entry name" value="YdjM-like"/>
</dbReference>
<dbReference type="EMBL" id="VTFT01000001">
    <property type="protein sequence ID" value="TYT25726.1"/>
    <property type="molecule type" value="Genomic_DNA"/>
</dbReference>
<evidence type="ECO:0000256" key="1">
    <source>
        <dbReference type="SAM" id="Phobius"/>
    </source>
</evidence>
<dbReference type="RefSeq" id="WP_149102276.1">
    <property type="nucleotide sequence ID" value="NZ_VTFT01000001.1"/>
</dbReference>